<feature type="compositionally biased region" description="Basic and acidic residues" evidence="1">
    <location>
        <begin position="215"/>
        <end position="224"/>
    </location>
</feature>
<dbReference type="Proteomes" id="UP001451303">
    <property type="component" value="Unassembled WGS sequence"/>
</dbReference>
<feature type="region of interest" description="Disordered" evidence="1">
    <location>
        <begin position="1"/>
        <end position="31"/>
    </location>
</feature>
<dbReference type="EMBL" id="JAVLET010000001">
    <property type="protein sequence ID" value="KAL0475204.1"/>
    <property type="molecule type" value="Genomic_DNA"/>
</dbReference>
<gene>
    <name evidence="2" type="ORF">QR685DRAFT_488564</name>
</gene>
<dbReference type="InterPro" id="IPR027417">
    <property type="entry name" value="P-loop_NTPase"/>
</dbReference>
<comment type="caution">
    <text evidence="2">The sequence shown here is derived from an EMBL/GenBank/DDBJ whole genome shotgun (WGS) entry which is preliminary data.</text>
</comment>
<feature type="compositionally biased region" description="Pro residues" evidence="1">
    <location>
        <begin position="22"/>
        <end position="31"/>
    </location>
</feature>
<name>A0ABR3DRC0_NEUIN</name>
<feature type="region of interest" description="Disordered" evidence="1">
    <location>
        <begin position="283"/>
        <end position="323"/>
    </location>
</feature>
<feature type="compositionally biased region" description="Low complexity" evidence="1">
    <location>
        <begin position="283"/>
        <end position="301"/>
    </location>
</feature>
<sequence length="529" mass="56844">MTTIPKPSVRKNSNRNASHPSHLPPTPPTLHPLPASLLLSQDPRLSRLLTHDRNDFFSTGCRELDSHVLLNAGLNGGGGFEGGCVVGLSCEEEETIGLAIGLQVVARMLLMSSSSSSSSSSLRSKAKAMIITTLSTTSLLPRLRLALVSEARVLQGNVGNVHDHQVDRGVIKSCLERVLVARVFDAEGLREVLRELEEVEQQQQTVVSHSGGGETGEKRTEQSKEGGLLPDLIMITNTSHLLNTLFTRNKTGSDRSAAHNSAVQLSDQIRLLSRRGPLVMMLNSTTSPTTTSSSSFNTTNSISMFDDDNNNRGPKQPDLSIMRSIFNPPPPLALLAPMEAAASGYIGGLVGGHSTAGAPSTASYRGPGGYGGGRGGGYGRYHDSSTHLHPHQTQTQAAARRNKPSYGMVFSQILDLHLLCTKVPRGRTRHHGGGAYGGGGGGGYGGYGGGYVWAVEVLLDELGVYEGLDVILDKVSREGGEEEEEEEKEGQREQQEERKGKRLTRRSREQRWGAVEIEEGSGRVVDAFR</sequence>
<protein>
    <submittedName>
        <fullName evidence="2">Uncharacterized protein</fullName>
    </submittedName>
</protein>
<accession>A0ABR3DRC0</accession>
<proteinExistence type="predicted"/>
<dbReference type="Gene3D" id="3.40.50.300">
    <property type="entry name" value="P-loop containing nucleotide triphosphate hydrolases"/>
    <property type="match status" value="1"/>
</dbReference>
<organism evidence="2 3">
    <name type="scientific">Neurospora intermedia</name>
    <dbReference type="NCBI Taxonomy" id="5142"/>
    <lineage>
        <taxon>Eukaryota</taxon>
        <taxon>Fungi</taxon>
        <taxon>Dikarya</taxon>
        <taxon>Ascomycota</taxon>
        <taxon>Pezizomycotina</taxon>
        <taxon>Sordariomycetes</taxon>
        <taxon>Sordariomycetidae</taxon>
        <taxon>Sordariales</taxon>
        <taxon>Sordariaceae</taxon>
        <taxon>Neurospora</taxon>
    </lineage>
</organism>
<evidence type="ECO:0000313" key="2">
    <source>
        <dbReference type="EMBL" id="KAL0475204.1"/>
    </source>
</evidence>
<feature type="region of interest" description="Disordered" evidence="1">
    <location>
        <begin position="477"/>
        <end position="509"/>
    </location>
</feature>
<reference evidence="2 3" key="1">
    <citation type="submission" date="2023-09" db="EMBL/GenBank/DDBJ databases">
        <title>Multi-omics analysis of a traditional fermented food reveals byproduct-associated fungal strains for waste-to-food upcycling.</title>
        <authorList>
            <consortium name="Lawrence Berkeley National Laboratory"/>
            <person name="Rekdal V.M."/>
            <person name="Villalobos-Escobedo J.M."/>
            <person name="Rodriguez-Valeron N."/>
            <person name="Garcia M.O."/>
            <person name="Vasquez D.P."/>
            <person name="Damayanti I."/>
            <person name="Sorensen P.M."/>
            <person name="Baidoo E.E."/>
            <person name="De Carvalho A.C."/>
            <person name="Riley R."/>
            <person name="Lipzen A."/>
            <person name="He G."/>
            <person name="Yan M."/>
            <person name="Haridas S."/>
            <person name="Daum C."/>
            <person name="Yoshinaga Y."/>
            <person name="Ng V."/>
            <person name="Grigoriev I.V."/>
            <person name="Munk R."/>
            <person name="Nuraida L."/>
            <person name="Wijaya C.H."/>
            <person name="Morales P.-C."/>
            <person name="Keasling J.D."/>
        </authorList>
    </citation>
    <scope>NUCLEOTIDE SEQUENCE [LARGE SCALE GENOMIC DNA]</scope>
    <source>
        <strain evidence="2 3">FGSC 2613</strain>
    </source>
</reference>
<evidence type="ECO:0000256" key="1">
    <source>
        <dbReference type="SAM" id="MobiDB-lite"/>
    </source>
</evidence>
<evidence type="ECO:0000313" key="3">
    <source>
        <dbReference type="Proteomes" id="UP001451303"/>
    </source>
</evidence>
<keyword evidence="3" id="KW-1185">Reference proteome</keyword>
<feature type="compositionally biased region" description="Basic and acidic residues" evidence="1">
    <location>
        <begin position="489"/>
        <end position="499"/>
    </location>
</feature>
<feature type="region of interest" description="Disordered" evidence="1">
    <location>
        <begin position="201"/>
        <end position="226"/>
    </location>
</feature>